<proteinExistence type="inferred from homology"/>
<evidence type="ECO:0000313" key="9">
    <source>
        <dbReference type="EMBL" id="RGP65494.1"/>
    </source>
</evidence>
<dbReference type="FunFam" id="3.40.50.300:FF:000473">
    <property type="entry name" value="Vacuolar sorting-associated 1 protein"/>
    <property type="match status" value="1"/>
</dbReference>
<keyword evidence="2 5" id="KW-0342">GTP-binding</keyword>
<comment type="caution">
    <text evidence="9">The sequence shown here is derived from an EMBL/GenBank/DDBJ whole genome shotgun (WGS) entry which is preliminary data.</text>
</comment>
<dbReference type="InterPro" id="IPR019762">
    <property type="entry name" value="Dynamin_GTPase_CS"/>
</dbReference>
<dbReference type="Gene3D" id="1.20.120.1240">
    <property type="entry name" value="Dynamin, middle domain"/>
    <property type="match status" value="1"/>
</dbReference>
<organism evidence="9 10">
    <name type="scientific">Fusarium longipes</name>
    <dbReference type="NCBI Taxonomy" id="694270"/>
    <lineage>
        <taxon>Eukaryota</taxon>
        <taxon>Fungi</taxon>
        <taxon>Dikarya</taxon>
        <taxon>Ascomycota</taxon>
        <taxon>Pezizomycotina</taxon>
        <taxon>Sordariomycetes</taxon>
        <taxon>Hypocreomycetidae</taxon>
        <taxon>Hypocreales</taxon>
        <taxon>Nectriaceae</taxon>
        <taxon>Fusarium</taxon>
    </lineage>
</organism>
<dbReference type="GO" id="GO:0005525">
    <property type="term" value="F:GTP binding"/>
    <property type="evidence" value="ECO:0007669"/>
    <property type="project" value="UniProtKB-KW"/>
</dbReference>
<dbReference type="CDD" id="cd08771">
    <property type="entry name" value="DLP_1"/>
    <property type="match status" value="1"/>
</dbReference>
<dbReference type="GO" id="GO:0003924">
    <property type="term" value="F:GTPase activity"/>
    <property type="evidence" value="ECO:0007669"/>
    <property type="project" value="InterPro"/>
</dbReference>
<dbReference type="AlphaFoldDB" id="A0A395RZL2"/>
<dbReference type="GO" id="GO:0005874">
    <property type="term" value="C:microtubule"/>
    <property type="evidence" value="ECO:0007669"/>
    <property type="project" value="TreeGrafter"/>
</dbReference>
<dbReference type="PROSITE" id="PS51388">
    <property type="entry name" value="GED"/>
    <property type="match status" value="1"/>
</dbReference>
<dbReference type="PANTHER" id="PTHR11566">
    <property type="entry name" value="DYNAMIN"/>
    <property type="match status" value="1"/>
</dbReference>
<dbReference type="SMART" id="SM00302">
    <property type="entry name" value="GED"/>
    <property type="match status" value="1"/>
</dbReference>
<evidence type="ECO:0000256" key="6">
    <source>
        <dbReference type="SAM" id="MobiDB-lite"/>
    </source>
</evidence>
<protein>
    <recommendedName>
        <fullName evidence="4">Vacuolar protein sorting-associated protein 1</fullName>
    </recommendedName>
</protein>
<dbReference type="GO" id="GO:0007033">
    <property type="term" value="P:vacuole organization"/>
    <property type="evidence" value="ECO:0007669"/>
    <property type="project" value="UniProtKB-ARBA"/>
</dbReference>
<dbReference type="STRING" id="694270.A0A395RZL2"/>
<evidence type="ECO:0000256" key="3">
    <source>
        <dbReference type="ARBA" id="ARBA00023175"/>
    </source>
</evidence>
<dbReference type="GO" id="GO:0008017">
    <property type="term" value="F:microtubule binding"/>
    <property type="evidence" value="ECO:0007669"/>
    <property type="project" value="TreeGrafter"/>
</dbReference>
<accession>A0A395RZL2</accession>
<dbReference type="InterPro" id="IPR027417">
    <property type="entry name" value="P-loop_NTPase"/>
</dbReference>
<dbReference type="GO" id="GO:0016559">
    <property type="term" value="P:peroxisome fission"/>
    <property type="evidence" value="ECO:0007669"/>
    <property type="project" value="TreeGrafter"/>
</dbReference>
<dbReference type="Pfam" id="PF00350">
    <property type="entry name" value="Dynamin_N"/>
    <property type="match status" value="1"/>
</dbReference>
<dbReference type="Proteomes" id="UP000266234">
    <property type="component" value="Unassembled WGS sequence"/>
</dbReference>
<dbReference type="PROSITE" id="PS51718">
    <property type="entry name" value="G_DYNAMIN_2"/>
    <property type="match status" value="1"/>
</dbReference>
<feature type="domain" description="GED" evidence="7">
    <location>
        <begin position="608"/>
        <end position="695"/>
    </location>
</feature>
<dbReference type="SUPFAM" id="SSF52540">
    <property type="entry name" value="P-loop containing nucleoside triphosphate hydrolases"/>
    <property type="match status" value="1"/>
</dbReference>
<gene>
    <name evidence="9" type="ORF">FLONG3_9192</name>
</gene>
<dbReference type="GO" id="GO:0000266">
    <property type="term" value="P:mitochondrial fission"/>
    <property type="evidence" value="ECO:0007669"/>
    <property type="project" value="TreeGrafter"/>
</dbReference>
<dbReference type="GO" id="GO:0048312">
    <property type="term" value="P:intracellular distribution of mitochondria"/>
    <property type="evidence" value="ECO:0007669"/>
    <property type="project" value="TreeGrafter"/>
</dbReference>
<dbReference type="OrthoDB" id="5061070at2759"/>
<feature type="region of interest" description="Disordered" evidence="6">
    <location>
        <begin position="538"/>
        <end position="563"/>
    </location>
</feature>
<keyword evidence="3" id="KW-0505">Motor protein</keyword>
<evidence type="ECO:0000256" key="4">
    <source>
        <dbReference type="ARBA" id="ARBA00073589"/>
    </source>
</evidence>
<evidence type="ECO:0000256" key="5">
    <source>
        <dbReference type="RuleBase" id="RU003932"/>
    </source>
</evidence>
<dbReference type="EMBL" id="PXOG01000233">
    <property type="protein sequence ID" value="RGP65494.1"/>
    <property type="molecule type" value="Genomic_DNA"/>
</dbReference>
<dbReference type="PROSITE" id="PS00410">
    <property type="entry name" value="G_DYNAMIN_1"/>
    <property type="match status" value="1"/>
</dbReference>
<name>A0A395RZL2_9HYPO</name>
<evidence type="ECO:0000256" key="1">
    <source>
        <dbReference type="ARBA" id="ARBA00022741"/>
    </source>
</evidence>
<dbReference type="InterPro" id="IPR022812">
    <property type="entry name" value="Dynamin"/>
</dbReference>
<dbReference type="InterPro" id="IPR000375">
    <property type="entry name" value="Dynamin_stalk"/>
</dbReference>
<dbReference type="GO" id="GO:0016020">
    <property type="term" value="C:membrane"/>
    <property type="evidence" value="ECO:0007669"/>
    <property type="project" value="TreeGrafter"/>
</dbReference>
<evidence type="ECO:0000256" key="2">
    <source>
        <dbReference type="ARBA" id="ARBA00023134"/>
    </source>
</evidence>
<dbReference type="InterPro" id="IPR045063">
    <property type="entry name" value="Dynamin_N"/>
</dbReference>
<reference evidence="9 10" key="1">
    <citation type="journal article" date="2018" name="PLoS Pathog.">
        <title>Evolution of structural diversity of trichothecenes, a family of toxins produced by plant pathogenic and entomopathogenic fungi.</title>
        <authorList>
            <person name="Proctor R.H."/>
            <person name="McCormick S.P."/>
            <person name="Kim H.S."/>
            <person name="Cardoza R.E."/>
            <person name="Stanley A.M."/>
            <person name="Lindo L."/>
            <person name="Kelly A."/>
            <person name="Brown D.W."/>
            <person name="Lee T."/>
            <person name="Vaughan M.M."/>
            <person name="Alexander N.J."/>
            <person name="Busman M."/>
            <person name="Gutierrez S."/>
        </authorList>
    </citation>
    <scope>NUCLEOTIDE SEQUENCE [LARGE SCALE GENOMIC DNA]</scope>
    <source>
        <strain evidence="9 10">NRRL 20695</strain>
    </source>
</reference>
<dbReference type="PRINTS" id="PR00195">
    <property type="entry name" value="DYNAMIN"/>
</dbReference>
<dbReference type="Pfam" id="PF02212">
    <property type="entry name" value="GED"/>
    <property type="match status" value="1"/>
</dbReference>
<dbReference type="PANTHER" id="PTHR11566:SF220">
    <property type="entry name" value="VACUOLAR PROTEIN SORTING-ASSOCIATED PROTEIN 1"/>
    <property type="match status" value="1"/>
</dbReference>
<feature type="domain" description="Dynamin-type G" evidence="8">
    <location>
        <begin position="35"/>
        <end position="322"/>
    </location>
</feature>
<evidence type="ECO:0000313" key="10">
    <source>
        <dbReference type="Proteomes" id="UP000266234"/>
    </source>
</evidence>
<dbReference type="GO" id="GO:0006897">
    <property type="term" value="P:endocytosis"/>
    <property type="evidence" value="ECO:0007669"/>
    <property type="project" value="TreeGrafter"/>
</dbReference>
<dbReference type="SMART" id="SM00053">
    <property type="entry name" value="DYNc"/>
    <property type="match status" value="1"/>
</dbReference>
<sequence>MSGSLVTQGGISDPALITLVNKLQDVFATVGVNNPIDLPQIAVVGSQSSGKSSVLENIVGRDFLPRGSGIVTRRPLVLQLINRPAQSNGVSADEVDTSNDKQANADEWGEFLHAPGQKFYDFSKIRDEISRETEAKVGKNAGISPAPINLRIYSPNVLTLTLVDLPGLTKVPVGDQPRDIERQIREMVLKHIGKSNAIILAVTAANQDLANSDGLKLAREVDPEGQRTIGVLTKVDLMDEGTDVIDILSNRVIPLRLGYVPVVNRGQRDIDNRKAINQALEAEKNFFENHKAYRNKSSYCGTPYLARKLNLILMMHIKQTLPDIKARISSSLQKYSAELESLGPSMLGNSANIVLNIITEFTNEWRTVLDGNNTELSSTELSGGARISFVFHELYSNGVKAIDPFDVVKDVDIRTILYNSSGSSPALFVGTTAFELIVKQQIKRLEDPSLKCVSLVYDELVRILSQLLGKQLYRRYPSLKEKMHGVVIAFFKKAMEPTNKLVRDLVAMESCYVNTGHPDFLNGHRAMAMVNERYNPKPVQVDPKTGKPLAGTPRAASPTVPDAESAGNSGFFGSFFAAKNKKKAAAMEAPPPTLKASGTLSERENIEVEVIKLLISSYYNIVKRTMIDMVPKAVMLNLVQFTKDEMQRELLENMYRTDTLDDLLKESDFTIRRRKECQQMVESLSKASEIVSQVQ</sequence>
<dbReference type="InterPro" id="IPR030381">
    <property type="entry name" value="G_DYNAMIN_dom"/>
</dbReference>
<keyword evidence="1 5" id="KW-0547">Nucleotide-binding</keyword>
<dbReference type="Gene3D" id="3.40.50.300">
    <property type="entry name" value="P-loop containing nucleotide triphosphate hydrolases"/>
    <property type="match status" value="1"/>
</dbReference>
<evidence type="ECO:0000259" key="7">
    <source>
        <dbReference type="PROSITE" id="PS51388"/>
    </source>
</evidence>
<dbReference type="Pfam" id="PF01031">
    <property type="entry name" value="Dynamin_M"/>
    <property type="match status" value="1"/>
</dbReference>
<comment type="similarity">
    <text evidence="5">Belongs to the TRAFAC class dynamin-like GTPase superfamily. Dynamin/Fzo/YdjA family.</text>
</comment>
<evidence type="ECO:0000259" key="8">
    <source>
        <dbReference type="PROSITE" id="PS51718"/>
    </source>
</evidence>
<dbReference type="InterPro" id="IPR020850">
    <property type="entry name" value="GED_dom"/>
</dbReference>
<keyword evidence="10" id="KW-1185">Reference proteome</keyword>
<dbReference type="InterPro" id="IPR003130">
    <property type="entry name" value="GED"/>
</dbReference>
<dbReference type="InterPro" id="IPR001401">
    <property type="entry name" value="Dynamin_GTPase"/>
</dbReference>
<dbReference type="GO" id="GO:0005777">
    <property type="term" value="C:peroxisome"/>
    <property type="evidence" value="ECO:0007669"/>
    <property type="project" value="TreeGrafter"/>
</dbReference>